<dbReference type="Proteomes" id="UP000252585">
    <property type="component" value="Unassembled WGS sequence"/>
</dbReference>
<evidence type="ECO:0000313" key="7">
    <source>
        <dbReference type="Proteomes" id="UP000252585"/>
    </source>
</evidence>
<dbReference type="Pfam" id="PF01266">
    <property type="entry name" value="DAO"/>
    <property type="match status" value="1"/>
</dbReference>
<dbReference type="SUPFAM" id="SSF51905">
    <property type="entry name" value="FAD/NAD(P)-binding domain"/>
    <property type="match status" value="1"/>
</dbReference>
<dbReference type="RefSeq" id="WP_114353420.1">
    <property type="nucleotide sequence ID" value="NZ_QPJJ01000009.1"/>
</dbReference>
<dbReference type="Gene3D" id="3.30.9.10">
    <property type="entry name" value="D-Amino Acid Oxidase, subunit A, domain 2"/>
    <property type="match status" value="1"/>
</dbReference>
<dbReference type="OrthoDB" id="9805337at2"/>
<evidence type="ECO:0000313" key="6">
    <source>
        <dbReference type="EMBL" id="RCW66426.1"/>
    </source>
</evidence>
<dbReference type="InterPro" id="IPR036188">
    <property type="entry name" value="FAD/NAD-bd_sf"/>
</dbReference>
<comment type="caution">
    <text evidence="6">The sequence shown here is derived from an EMBL/GenBank/DDBJ whole genome shotgun (WGS) entry which is preliminary data.</text>
</comment>
<evidence type="ECO:0000259" key="5">
    <source>
        <dbReference type="Pfam" id="PF01266"/>
    </source>
</evidence>
<dbReference type="GO" id="GO:0005737">
    <property type="term" value="C:cytoplasm"/>
    <property type="evidence" value="ECO:0007669"/>
    <property type="project" value="TreeGrafter"/>
</dbReference>
<dbReference type="EMBL" id="QPJJ01000009">
    <property type="protein sequence ID" value="RCW66426.1"/>
    <property type="molecule type" value="Genomic_DNA"/>
</dbReference>
<accession>A0A368XGW1</accession>
<comment type="similarity">
    <text evidence="2">Belongs to the DadA oxidoreductase family.</text>
</comment>
<dbReference type="PANTHER" id="PTHR13847">
    <property type="entry name" value="SARCOSINE DEHYDROGENASE-RELATED"/>
    <property type="match status" value="1"/>
</dbReference>
<organism evidence="6 7">
    <name type="scientific">Saliterribacillus persicus</name>
    <dbReference type="NCBI Taxonomy" id="930114"/>
    <lineage>
        <taxon>Bacteria</taxon>
        <taxon>Bacillati</taxon>
        <taxon>Bacillota</taxon>
        <taxon>Bacilli</taxon>
        <taxon>Bacillales</taxon>
        <taxon>Bacillaceae</taxon>
        <taxon>Saliterribacillus</taxon>
    </lineage>
</organism>
<dbReference type="PANTHER" id="PTHR13847:SF286">
    <property type="entry name" value="D-AMINO ACID DEHYDROGENASE"/>
    <property type="match status" value="1"/>
</dbReference>
<evidence type="ECO:0000256" key="1">
    <source>
        <dbReference type="ARBA" id="ARBA00001974"/>
    </source>
</evidence>
<protein>
    <submittedName>
        <fullName evidence="6">D-amino-acid dehydrogenase</fullName>
    </submittedName>
</protein>
<dbReference type="GO" id="GO:0016491">
    <property type="term" value="F:oxidoreductase activity"/>
    <property type="evidence" value="ECO:0007669"/>
    <property type="project" value="UniProtKB-KW"/>
</dbReference>
<keyword evidence="3" id="KW-0285">Flavoprotein</keyword>
<dbReference type="Gene3D" id="3.50.50.60">
    <property type="entry name" value="FAD/NAD(P)-binding domain"/>
    <property type="match status" value="1"/>
</dbReference>
<proteinExistence type="inferred from homology"/>
<gene>
    <name evidence="6" type="ORF">DFR57_109149</name>
</gene>
<name>A0A368XGW1_9BACI</name>
<feature type="domain" description="FAD dependent oxidoreductase" evidence="5">
    <location>
        <begin position="4"/>
        <end position="349"/>
    </location>
</feature>
<dbReference type="AlphaFoldDB" id="A0A368XGW1"/>
<sequence length="372" mass="40497">MSKYIVIGAGILGASAAYHLSKEGKDVTVIDRFDKGQATEAGAGIICPWLTNRKNEDWFKLVTEGAAYYPRLIKDLNGLGIKDIGYDQVGAINIFDTDEKLDQKYKIAKERQQQFPEMGKVSKLSSKEAQELFPLLSDEFGAIHISGGARISGKNIRNALLLATEKNGAKLLKDNAKLTANKTGNVSVHVDGKTYPSDKVIITAGVWAEELLNQLGFNLSISSEKAQILHLSMPEQKVKVWPVVMAPFGQYMLSLTPDRILIGTTQDTNDTTSLSTVKGVESILDKALHIAPGIKNATYMETKVGFRPFFKKAIPAIGYLPGYSNILFANGLGASGLTSGPYIGKELACLAVENKTELNLDSFTLEHVVSKR</sequence>
<reference evidence="6 7" key="1">
    <citation type="submission" date="2018-07" db="EMBL/GenBank/DDBJ databases">
        <title>Genomic Encyclopedia of Type Strains, Phase IV (KMG-IV): sequencing the most valuable type-strain genomes for metagenomic binning, comparative biology and taxonomic classification.</title>
        <authorList>
            <person name="Goeker M."/>
        </authorList>
    </citation>
    <scope>NUCLEOTIDE SEQUENCE [LARGE SCALE GENOMIC DNA]</scope>
    <source>
        <strain evidence="6 7">DSM 27696</strain>
    </source>
</reference>
<dbReference type="InterPro" id="IPR006076">
    <property type="entry name" value="FAD-dep_OxRdtase"/>
</dbReference>
<keyword evidence="7" id="KW-1185">Reference proteome</keyword>
<dbReference type="SUPFAM" id="SSF54373">
    <property type="entry name" value="FAD-linked reductases, C-terminal domain"/>
    <property type="match status" value="1"/>
</dbReference>
<evidence type="ECO:0000256" key="3">
    <source>
        <dbReference type="ARBA" id="ARBA00022630"/>
    </source>
</evidence>
<evidence type="ECO:0000256" key="4">
    <source>
        <dbReference type="ARBA" id="ARBA00023002"/>
    </source>
</evidence>
<keyword evidence="4" id="KW-0560">Oxidoreductase</keyword>
<comment type="cofactor">
    <cofactor evidence="1">
        <name>FAD</name>
        <dbReference type="ChEBI" id="CHEBI:57692"/>
    </cofactor>
</comment>
<evidence type="ECO:0000256" key="2">
    <source>
        <dbReference type="ARBA" id="ARBA00009410"/>
    </source>
</evidence>